<dbReference type="PROSITE" id="PS51186">
    <property type="entry name" value="GNAT"/>
    <property type="match status" value="1"/>
</dbReference>
<keyword evidence="3" id="KW-1185">Reference proteome</keyword>
<dbReference type="SUPFAM" id="SSF55729">
    <property type="entry name" value="Acyl-CoA N-acyltransferases (Nat)"/>
    <property type="match status" value="1"/>
</dbReference>
<dbReference type="OrthoDB" id="410198at2759"/>
<name>A0A8K0SM44_9HYPO</name>
<proteinExistence type="predicted"/>
<comment type="caution">
    <text evidence="2">The sequence shown here is derived from an EMBL/GenBank/DDBJ whole genome shotgun (WGS) entry which is preliminary data.</text>
</comment>
<dbReference type="InterPro" id="IPR016181">
    <property type="entry name" value="Acyl_CoA_acyltransferase"/>
</dbReference>
<dbReference type="PANTHER" id="PTHR42791">
    <property type="entry name" value="GNAT FAMILY ACETYLTRANSFERASE"/>
    <property type="match status" value="1"/>
</dbReference>
<dbReference type="PANTHER" id="PTHR42791:SF1">
    <property type="entry name" value="N-ACETYLTRANSFERASE DOMAIN-CONTAINING PROTEIN"/>
    <property type="match status" value="1"/>
</dbReference>
<dbReference type="InterPro" id="IPR000182">
    <property type="entry name" value="GNAT_dom"/>
</dbReference>
<accession>A0A8K0SM44</accession>
<dbReference type="GO" id="GO:0016747">
    <property type="term" value="F:acyltransferase activity, transferring groups other than amino-acyl groups"/>
    <property type="evidence" value="ECO:0007669"/>
    <property type="project" value="InterPro"/>
</dbReference>
<organism evidence="2 3">
    <name type="scientific">Stachybotrys elegans</name>
    <dbReference type="NCBI Taxonomy" id="80388"/>
    <lineage>
        <taxon>Eukaryota</taxon>
        <taxon>Fungi</taxon>
        <taxon>Dikarya</taxon>
        <taxon>Ascomycota</taxon>
        <taxon>Pezizomycotina</taxon>
        <taxon>Sordariomycetes</taxon>
        <taxon>Hypocreomycetidae</taxon>
        <taxon>Hypocreales</taxon>
        <taxon>Stachybotryaceae</taxon>
        <taxon>Stachybotrys</taxon>
    </lineage>
</organism>
<dbReference type="AlphaFoldDB" id="A0A8K0SM44"/>
<evidence type="ECO:0000313" key="3">
    <source>
        <dbReference type="Proteomes" id="UP000813444"/>
    </source>
</evidence>
<dbReference type="Gene3D" id="3.40.630.30">
    <property type="match status" value="1"/>
</dbReference>
<dbReference type="Proteomes" id="UP000813444">
    <property type="component" value="Unassembled WGS sequence"/>
</dbReference>
<reference evidence="2" key="1">
    <citation type="journal article" date="2021" name="Nat. Commun.">
        <title>Genetic determinants of endophytism in the Arabidopsis root mycobiome.</title>
        <authorList>
            <person name="Mesny F."/>
            <person name="Miyauchi S."/>
            <person name="Thiergart T."/>
            <person name="Pickel B."/>
            <person name="Atanasova L."/>
            <person name="Karlsson M."/>
            <person name="Huettel B."/>
            <person name="Barry K.W."/>
            <person name="Haridas S."/>
            <person name="Chen C."/>
            <person name="Bauer D."/>
            <person name="Andreopoulos W."/>
            <person name="Pangilinan J."/>
            <person name="LaButti K."/>
            <person name="Riley R."/>
            <person name="Lipzen A."/>
            <person name="Clum A."/>
            <person name="Drula E."/>
            <person name="Henrissat B."/>
            <person name="Kohler A."/>
            <person name="Grigoriev I.V."/>
            <person name="Martin F.M."/>
            <person name="Hacquard S."/>
        </authorList>
    </citation>
    <scope>NUCLEOTIDE SEQUENCE</scope>
    <source>
        <strain evidence="2">MPI-CAGE-CH-0235</strain>
    </source>
</reference>
<dbReference type="EMBL" id="JAGPNK010000009">
    <property type="protein sequence ID" value="KAH7313631.1"/>
    <property type="molecule type" value="Genomic_DNA"/>
</dbReference>
<dbReference type="InterPro" id="IPR052523">
    <property type="entry name" value="Trichothecene_AcTrans"/>
</dbReference>
<evidence type="ECO:0000259" key="1">
    <source>
        <dbReference type="PROSITE" id="PS51186"/>
    </source>
</evidence>
<gene>
    <name evidence="2" type="ORF">B0I35DRAFT_435572</name>
</gene>
<protein>
    <submittedName>
        <fullName evidence="2">Acyl-CoA N-acyltransferase</fullName>
    </submittedName>
</protein>
<evidence type="ECO:0000313" key="2">
    <source>
        <dbReference type="EMBL" id="KAH7313631.1"/>
    </source>
</evidence>
<dbReference type="CDD" id="cd04301">
    <property type="entry name" value="NAT_SF"/>
    <property type="match status" value="1"/>
</dbReference>
<sequence length="199" mass="22662">MSIPLTLRRATSADIPDIVDVHLSAIADSPFEARCFPATDPATRNYYLAYITRNLHDITLACDAGGVVLGYVRWVKNPRKDFQDSRPEFRLDMYPSRGDQELAMRYLETAYENRMQSVGGESHCFLSMLMVKKEMQRKRVGAALLDPCLRQADDYGWPCFVNGSTKGRGLYEKLGFQVVGMSIFQEGICCYHMEREPKL</sequence>
<dbReference type="Pfam" id="PF13673">
    <property type="entry name" value="Acetyltransf_10"/>
    <property type="match status" value="1"/>
</dbReference>
<feature type="domain" description="N-acetyltransferase" evidence="1">
    <location>
        <begin position="5"/>
        <end position="198"/>
    </location>
</feature>